<proteinExistence type="inferred from homology"/>
<evidence type="ECO:0000313" key="5">
    <source>
        <dbReference type="Proteomes" id="UP001162131"/>
    </source>
</evidence>
<evidence type="ECO:0000256" key="1">
    <source>
        <dbReference type="ARBA" id="ARBA00004123"/>
    </source>
</evidence>
<name>A0AAU9JJ69_9CILI</name>
<dbReference type="PANTHER" id="PTHR36960:SF1">
    <property type="entry name" value="SI:DKEY-32E6.3"/>
    <property type="match status" value="1"/>
</dbReference>
<comment type="subcellular location">
    <subcellularLocation>
        <location evidence="1">Nucleus</location>
    </subcellularLocation>
</comment>
<dbReference type="AlphaFoldDB" id="A0AAU9JJ69"/>
<evidence type="ECO:0000313" key="4">
    <source>
        <dbReference type="EMBL" id="CAG9326290.1"/>
    </source>
</evidence>
<dbReference type="Proteomes" id="UP001162131">
    <property type="component" value="Unassembled WGS sequence"/>
</dbReference>
<evidence type="ECO:0000256" key="3">
    <source>
        <dbReference type="ARBA" id="ARBA00023242"/>
    </source>
</evidence>
<dbReference type="InterPro" id="IPR049629">
    <property type="entry name" value="DPY30_SDC1_DD"/>
</dbReference>
<comment type="caution">
    <text evidence="4">The sequence shown here is derived from an EMBL/GenBank/DDBJ whole genome shotgun (WGS) entry which is preliminary data.</text>
</comment>
<dbReference type="InterPro" id="IPR007858">
    <property type="entry name" value="Dpy-30_motif"/>
</dbReference>
<dbReference type="Pfam" id="PF05186">
    <property type="entry name" value="Dpy-30"/>
    <property type="match status" value="1"/>
</dbReference>
<keyword evidence="5" id="KW-1185">Reference proteome</keyword>
<keyword evidence="3" id="KW-0539">Nucleus</keyword>
<evidence type="ECO:0000256" key="2">
    <source>
        <dbReference type="ARBA" id="ARBA00010849"/>
    </source>
</evidence>
<dbReference type="EMBL" id="CAJZBQ010000040">
    <property type="protein sequence ID" value="CAG9326290.1"/>
    <property type="molecule type" value="Genomic_DNA"/>
</dbReference>
<organism evidence="4 5">
    <name type="scientific">Blepharisma stoltei</name>
    <dbReference type="NCBI Taxonomy" id="1481888"/>
    <lineage>
        <taxon>Eukaryota</taxon>
        <taxon>Sar</taxon>
        <taxon>Alveolata</taxon>
        <taxon>Ciliophora</taxon>
        <taxon>Postciliodesmatophora</taxon>
        <taxon>Heterotrichea</taxon>
        <taxon>Heterotrichida</taxon>
        <taxon>Blepharismidae</taxon>
        <taxon>Blepharisma</taxon>
    </lineage>
</organism>
<dbReference type="Gene3D" id="1.20.890.10">
    <property type="entry name" value="cAMP-dependent protein kinase regulatory subunit, dimerization-anchoring domain"/>
    <property type="match status" value="1"/>
</dbReference>
<accession>A0AAU9JJ69</accession>
<dbReference type="GO" id="GO:0005634">
    <property type="term" value="C:nucleus"/>
    <property type="evidence" value="ECO:0007669"/>
    <property type="project" value="UniProtKB-SubCell"/>
</dbReference>
<gene>
    <name evidence="4" type="ORF">BSTOLATCC_MIC40719</name>
</gene>
<comment type="similarity">
    <text evidence="2">Belongs to the dpy-30 family.</text>
</comment>
<dbReference type="PANTHER" id="PTHR36960">
    <property type="entry name" value="SI:DKEY-32E6.3"/>
    <property type="match status" value="1"/>
</dbReference>
<protein>
    <submittedName>
        <fullName evidence="4">Uncharacterized protein</fullName>
    </submittedName>
</protein>
<sequence>MDHPKRRLILHMDMNNTVIMKDEANGYSLDFTLSKILASECWGNIVEKEGAKIWKLNFNQLSFLRPDPALVSYDEFADMQYPQKTPEEEPDPARRQVLNKENKISYCKLISEFTLPGKPGYKFKSLFDKMQRCLSIPKPICDDYGLIPTDEEEKKEEDTEEKKIVITDEEDRDIIKQLFYGGKWLLIPSFYRMIQELKKSKREFSIVFRTFGSELSNVIDEFNLFCKGNHPLFNGKHGTPRLRFDGKSKSRDMIIEDYNKGYISRNPGSEDILVLGTLNRHPNSEDPEEYHAGAMDEGIVSIYRDFPSIQVAIQERLHRTASMAISDDFDYWYQNGKQSEYGKLLLIDQTDYSTLQIFFDDNIGVDYGRIVDVRDVVTGEPIPYKKAINKFIFRVDPYRAIVEADYFYKSILGCEENWNEDIRKTEAGEVDEDKGVVEEISEWDKLQQAPTEEYLSRVILPVLLPGLQVLDIERPDDPISFLALYVLKHQDMIKLPAPTPVVNNI</sequence>
<dbReference type="CDD" id="cd22965">
    <property type="entry name" value="DD_DPY30_SDC1"/>
    <property type="match status" value="1"/>
</dbReference>
<reference evidence="4" key="1">
    <citation type="submission" date="2021-09" db="EMBL/GenBank/DDBJ databases">
        <authorList>
            <consortium name="AG Swart"/>
            <person name="Singh M."/>
            <person name="Singh A."/>
            <person name="Seah K."/>
            <person name="Emmerich C."/>
        </authorList>
    </citation>
    <scope>NUCLEOTIDE SEQUENCE</scope>
    <source>
        <strain evidence="4">ATCC30299</strain>
    </source>
</reference>